<protein>
    <submittedName>
        <fullName evidence="1">Uncharacterized protein</fullName>
    </submittedName>
</protein>
<proteinExistence type="predicted"/>
<dbReference type="EMBL" id="JBBPCB010000006">
    <property type="protein sequence ID" value="MEK8180830.1"/>
    <property type="molecule type" value="Genomic_DNA"/>
</dbReference>
<evidence type="ECO:0000313" key="1">
    <source>
        <dbReference type="EMBL" id="MEK8180830.1"/>
    </source>
</evidence>
<accession>A0ABU9E472</accession>
<gene>
    <name evidence="1" type="ORF">WMW71_10815</name>
</gene>
<organism evidence="1 2">
    <name type="scientific">Flavobacterium buctense</name>
    <dbReference type="NCBI Taxonomy" id="1648146"/>
    <lineage>
        <taxon>Bacteria</taxon>
        <taxon>Pseudomonadati</taxon>
        <taxon>Bacteroidota</taxon>
        <taxon>Flavobacteriia</taxon>
        <taxon>Flavobacteriales</taxon>
        <taxon>Flavobacteriaceae</taxon>
        <taxon>Flavobacterium</taxon>
    </lineage>
</organism>
<dbReference type="Proteomes" id="UP001491349">
    <property type="component" value="Unassembled WGS sequence"/>
</dbReference>
<reference evidence="1 2" key="1">
    <citation type="submission" date="2024-04" db="EMBL/GenBank/DDBJ databases">
        <title>draft genome sequnece of Flavobacterium buctense JCM 30750.</title>
        <authorList>
            <person name="Kim D.-U."/>
        </authorList>
    </citation>
    <scope>NUCLEOTIDE SEQUENCE [LARGE SCALE GENOMIC DNA]</scope>
    <source>
        <strain evidence="1 2">JCM 30750</strain>
    </source>
</reference>
<name>A0ABU9E472_9FLAO</name>
<keyword evidence="2" id="KW-1185">Reference proteome</keyword>
<comment type="caution">
    <text evidence="1">The sequence shown here is derived from an EMBL/GenBank/DDBJ whole genome shotgun (WGS) entry which is preliminary data.</text>
</comment>
<sequence length="121" mass="14147">MFGLFKRKEINIINKEELIETLTQILELLRDNGFTPQANAIRKPLQYLYNDDKEKFVKHLLTVDIWGGSGSAWEVYGFKSRKVEKEFEKSFIKLAELMKQTGIKSRKAESVAGFFKRDIEK</sequence>
<evidence type="ECO:0000313" key="2">
    <source>
        <dbReference type="Proteomes" id="UP001491349"/>
    </source>
</evidence>
<dbReference type="RefSeq" id="WP_187661217.1">
    <property type="nucleotide sequence ID" value="NZ_JACTAB010000010.1"/>
</dbReference>